<protein>
    <submittedName>
        <fullName evidence="1">Uncharacterized protein</fullName>
    </submittedName>
</protein>
<evidence type="ECO:0000313" key="1">
    <source>
        <dbReference type="EMBL" id="CAB4144882.1"/>
    </source>
</evidence>
<reference evidence="1" key="1">
    <citation type="submission" date="2020-04" db="EMBL/GenBank/DDBJ databases">
        <authorList>
            <person name="Chiriac C."/>
            <person name="Salcher M."/>
            <person name="Ghai R."/>
            <person name="Kavagutti S V."/>
        </authorList>
    </citation>
    <scope>NUCLEOTIDE SEQUENCE</scope>
</reference>
<organism evidence="1">
    <name type="scientific">uncultured Caudovirales phage</name>
    <dbReference type="NCBI Taxonomy" id="2100421"/>
    <lineage>
        <taxon>Viruses</taxon>
        <taxon>Duplodnaviria</taxon>
        <taxon>Heunggongvirae</taxon>
        <taxon>Uroviricota</taxon>
        <taxon>Caudoviricetes</taxon>
        <taxon>Peduoviridae</taxon>
        <taxon>Maltschvirus</taxon>
        <taxon>Maltschvirus maltsch</taxon>
    </lineage>
</organism>
<gene>
    <name evidence="1" type="ORF">UFOVP454_75</name>
</gene>
<dbReference type="EMBL" id="LR796440">
    <property type="protein sequence ID" value="CAB4144882.1"/>
    <property type="molecule type" value="Genomic_DNA"/>
</dbReference>
<name>A0A6J5MF41_9CAUD</name>
<proteinExistence type="predicted"/>
<sequence length="71" mass="8588">MKKFEVVIPEKRIEVVRVTYYIDAESEEQVKELIEDYEFMDKAEYVETKESQWGFDVEDVEYDKAEIKEVV</sequence>
<accession>A0A6J5MF41</accession>